<evidence type="ECO:0000256" key="1">
    <source>
        <dbReference type="SAM" id="MobiDB-lite"/>
    </source>
</evidence>
<dbReference type="EMBL" id="JBBWWQ010000011">
    <property type="protein sequence ID" value="KAK8936358.1"/>
    <property type="molecule type" value="Genomic_DNA"/>
</dbReference>
<keyword evidence="3" id="KW-1185">Reference proteome</keyword>
<evidence type="ECO:0000313" key="3">
    <source>
        <dbReference type="Proteomes" id="UP001418222"/>
    </source>
</evidence>
<protein>
    <submittedName>
        <fullName evidence="2">Uncharacterized protein</fullName>
    </submittedName>
</protein>
<feature type="region of interest" description="Disordered" evidence="1">
    <location>
        <begin position="1"/>
        <end position="25"/>
    </location>
</feature>
<evidence type="ECO:0000313" key="2">
    <source>
        <dbReference type="EMBL" id="KAK8936358.1"/>
    </source>
</evidence>
<organism evidence="2 3">
    <name type="scientific">Platanthera zijinensis</name>
    <dbReference type="NCBI Taxonomy" id="2320716"/>
    <lineage>
        <taxon>Eukaryota</taxon>
        <taxon>Viridiplantae</taxon>
        <taxon>Streptophyta</taxon>
        <taxon>Embryophyta</taxon>
        <taxon>Tracheophyta</taxon>
        <taxon>Spermatophyta</taxon>
        <taxon>Magnoliopsida</taxon>
        <taxon>Liliopsida</taxon>
        <taxon>Asparagales</taxon>
        <taxon>Orchidaceae</taxon>
        <taxon>Orchidoideae</taxon>
        <taxon>Orchideae</taxon>
        <taxon>Orchidinae</taxon>
        <taxon>Platanthera</taxon>
    </lineage>
</organism>
<reference evidence="2 3" key="1">
    <citation type="journal article" date="2022" name="Nat. Plants">
        <title>Genomes of leafy and leafless Platanthera orchids illuminate the evolution of mycoheterotrophy.</title>
        <authorList>
            <person name="Li M.H."/>
            <person name="Liu K.W."/>
            <person name="Li Z."/>
            <person name="Lu H.C."/>
            <person name="Ye Q.L."/>
            <person name="Zhang D."/>
            <person name="Wang J.Y."/>
            <person name="Li Y.F."/>
            <person name="Zhong Z.M."/>
            <person name="Liu X."/>
            <person name="Yu X."/>
            <person name="Liu D.K."/>
            <person name="Tu X.D."/>
            <person name="Liu B."/>
            <person name="Hao Y."/>
            <person name="Liao X.Y."/>
            <person name="Jiang Y.T."/>
            <person name="Sun W.H."/>
            <person name="Chen J."/>
            <person name="Chen Y.Q."/>
            <person name="Ai Y."/>
            <person name="Zhai J.W."/>
            <person name="Wu S.S."/>
            <person name="Zhou Z."/>
            <person name="Hsiao Y.Y."/>
            <person name="Wu W.L."/>
            <person name="Chen Y.Y."/>
            <person name="Lin Y.F."/>
            <person name="Hsu J.L."/>
            <person name="Li C.Y."/>
            <person name="Wang Z.W."/>
            <person name="Zhao X."/>
            <person name="Zhong W.Y."/>
            <person name="Ma X.K."/>
            <person name="Ma L."/>
            <person name="Huang J."/>
            <person name="Chen G.Z."/>
            <person name="Huang M.Z."/>
            <person name="Huang L."/>
            <person name="Peng D.H."/>
            <person name="Luo Y.B."/>
            <person name="Zou S.Q."/>
            <person name="Chen S.P."/>
            <person name="Lan S."/>
            <person name="Tsai W.C."/>
            <person name="Van de Peer Y."/>
            <person name="Liu Z.J."/>
        </authorList>
    </citation>
    <scope>NUCLEOTIDE SEQUENCE [LARGE SCALE GENOMIC DNA]</scope>
    <source>
        <strain evidence="2">Lor287</strain>
    </source>
</reference>
<dbReference type="Proteomes" id="UP001418222">
    <property type="component" value="Unassembled WGS sequence"/>
</dbReference>
<gene>
    <name evidence="2" type="ORF">KSP39_PZI013883</name>
</gene>
<comment type="caution">
    <text evidence="2">The sequence shown here is derived from an EMBL/GenBank/DDBJ whole genome shotgun (WGS) entry which is preliminary data.</text>
</comment>
<proteinExistence type="predicted"/>
<sequence length="229" mass="25194">MEQDRSRAPLPTSPSIRTTESSSPGIVFSKNIPEFLSRQRRQARVKGNDISTRAGEALDLHICMEAPLHQWVEEGSSLTEPNSGKENCTCSGFRLGGSGLVPGDPSDGGNSPAIPICQTIVKTRPLMGRFALGTKGAYQTRPSRAWLKIGWLPIHLATSQPFGKLPRRRDLDGGMRGELTNFVDLPCIYLESENFLMDPFKLRTEWMGGMMVQDVGSKKMGCGTNIHVY</sequence>
<accession>A0AAP0BDW1</accession>
<dbReference type="AlphaFoldDB" id="A0AAP0BDW1"/>
<feature type="compositionally biased region" description="Polar residues" evidence="1">
    <location>
        <begin position="13"/>
        <end position="24"/>
    </location>
</feature>
<name>A0AAP0BDW1_9ASPA</name>